<protein>
    <recommendedName>
        <fullName evidence="4">Glycopeptide</fullName>
    </recommendedName>
</protein>
<keyword evidence="3" id="KW-1185">Reference proteome</keyword>
<proteinExistence type="predicted"/>
<evidence type="ECO:0000313" key="3">
    <source>
        <dbReference type="Proteomes" id="UP000007431"/>
    </source>
</evidence>
<dbReference type="GeneID" id="9597645"/>
<dbReference type="HOGENOM" id="CLU_118873_0_0_1"/>
<dbReference type="EMBL" id="GL377312">
    <property type="protein sequence ID" value="EFI92742.1"/>
    <property type="molecule type" value="Genomic_DNA"/>
</dbReference>
<dbReference type="InParanoid" id="D8QHU0"/>
<keyword evidence="1" id="KW-0732">Signal</keyword>
<dbReference type="VEuPathDB" id="FungiDB:SCHCODRAFT_02591254"/>
<dbReference type="eggNOG" id="ENOG502SPZC">
    <property type="taxonomic scope" value="Eukaryota"/>
</dbReference>
<feature type="signal peptide" evidence="1">
    <location>
        <begin position="1"/>
        <end position="18"/>
    </location>
</feature>
<name>D8QHU0_SCHCM</name>
<evidence type="ECO:0000256" key="1">
    <source>
        <dbReference type="SAM" id="SignalP"/>
    </source>
</evidence>
<dbReference type="OMA" id="FGFYGGC"/>
<sequence>MLFFQILFTLAVAVLAAAETHTIHFDNACNRGTPVIYQNFKQLHSGPGDYTFQGEARSVIAFLQTGNCGANGEGCTMVEFTLVNGGQVSSTDVTLIPPHTFSVATGFGYYNGCDGVGNNCQSANCAGAFHQTGDYSAQRQCVHDNVNLAITFCK</sequence>
<feature type="chain" id="PRO_5003120964" description="Glycopeptide" evidence="1">
    <location>
        <begin position="19"/>
        <end position="154"/>
    </location>
</feature>
<gene>
    <name evidence="2" type="ORF">SCHCODRAFT_61012</name>
</gene>
<evidence type="ECO:0008006" key="4">
    <source>
        <dbReference type="Google" id="ProtNLM"/>
    </source>
</evidence>
<reference evidence="2 3" key="1">
    <citation type="journal article" date="2010" name="Nat. Biotechnol.">
        <title>Genome sequence of the model mushroom Schizophyllum commune.</title>
        <authorList>
            <person name="Ohm R.A."/>
            <person name="de Jong J.F."/>
            <person name="Lugones L.G."/>
            <person name="Aerts A."/>
            <person name="Kothe E."/>
            <person name="Stajich J.E."/>
            <person name="de Vries R.P."/>
            <person name="Record E."/>
            <person name="Levasseur A."/>
            <person name="Baker S.E."/>
            <person name="Bartholomew K.A."/>
            <person name="Coutinho P.M."/>
            <person name="Erdmann S."/>
            <person name="Fowler T.J."/>
            <person name="Gathman A.C."/>
            <person name="Lombard V."/>
            <person name="Henrissat B."/>
            <person name="Knabe N."/>
            <person name="Kuees U."/>
            <person name="Lilly W.W."/>
            <person name="Lindquist E."/>
            <person name="Lucas S."/>
            <person name="Magnuson J.K."/>
            <person name="Piumi F."/>
            <person name="Raudaskoski M."/>
            <person name="Salamov A."/>
            <person name="Schmutz J."/>
            <person name="Schwarze F.W.M.R."/>
            <person name="vanKuyk P.A."/>
            <person name="Horton J.S."/>
            <person name="Grigoriev I.V."/>
            <person name="Woesten H.A.B."/>
        </authorList>
    </citation>
    <scope>NUCLEOTIDE SEQUENCE [LARGE SCALE GENOMIC DNA]</scope>
    <source>
        <strain evidence="3">H4-8 / FGSC 9210</strain>
    </source>
</reference>
<evidence type="ECO:0000313" key="2">
    <source>
        <dbReference type="EMBL" id="EFI92742.1"/>
    </source>
</evidence>
<accession>D8QHU0</accession>
<dbReference type="KEGG" id="scm:SCHCO_02591254"/>
<organism evidence="3">
    <name type="scientific">Schizophyllum commune (strain H4-8 / FGSC 9210)</name>
    <name type="common">Split gill fungus</name>
    <dbReference type="NCBI Taxonomy" id="578458"/>
    <lineage>
        <taxon>Eukaryota</taxon>
        <taxon>Fungi</taxon>
        <taxon>Dikarya</taxon>
        <taxon>Basidiomycota</taxon>
        <taxon>Agaricomycotina</taxon>
        <taxon>Agaricomycetes</taxon>
        <taxon>Agaricomycetidae</taxon>
        <taxon>Agaricales</taxon>
        <taxon>Schizophyllaceae</taxon>
        <taxon>Schizophyllum</taxon>
    </lineage>
</organism>
<dbReference type="RefSeq" id="XP_003027645.1">
    <property type="nucleotide sequence ID" value="XM_003027599.1"/>
</dbReference>
<dbReference type="OrthoDB" id="3342934at2759"/>
<dbReference type="AlphaFoldDB" id="D8QHU0"/>
<dbReference type="Proteomes" id="UP000007431">
    <property type="component" value="Unassembled WGS sequence"/>
</dbReference>